<evidence type="ECO:0000313" key="2">
    <source>
        <dbReference type="Proteomes" id="UP000887540"/>
    </source>
</evidence>
<reference evidence="3" key="1">
    <citation type="submission" date="2022-11" db="UniProtKB">
        <authorList>
            <consortium name="WormBaseParasite"/>
        </authorList>
    </citation>
    <scope>IDENTIFICATION</scope>
</reference>
<protein>
    <submittedName>
        <fullName evidence="3">Methyltransferase FkbM domain-containing protein</fullName>
    </submittedName>
</protein>
<dbReference type="PANTHER" id="PTHR22989:SF3">
    <property type="entry name" value="METHYLTRANSFERASE FKBM DOMAIN-CONTAINING PROTEIN"/>
    <property type="match status" value="1"/>
</dbReference>
<dbReference type="Pfam" id="PF05050">
    <property type="entry name" value="Methyltransf_21"/>
    <property type="match status" value="1"/>
</dbReference>
<feature type="domain" description="Methyltransferase FkbM" evidence="1">
    <location>
        <begin position="95"/>
        <end position="227"/>
    </location>
</feature>
<proteinExistence type="predicted"/>
<dbReference type="Proteomes" id="UP000887540">
    <property type="component" value="Unplaced"/>
</dbReference>
<dbReference type="AlphaFoldDB" id="A0A914DMI0"/>
<organism evidence="2 3">
    <name type="scientific">Acrobeloides nanus</name>
    <dbReference type="NCBI Taxonomy" id="290746"/>
    <lineage>
        <taxon>Eukaryota</taxon>
        <taxon>Metazoa</taxon>
        <taxon>Ecdysozoa</taxon>
        <taxon>Nematoda</taxon>
        <taxon>Chromadorea</taxon>
        <taxon>Rhabditida</taxon>
        <taxon>Tylenchina</taxon>
        <taxon>Cephalobomorpha</taxon>
        <taxon>Cephaloboidea</taxon>
        <taxon>Cephalobidae</taxon>
        <taxon>Acrobeloides</taxon>
    </lineage>
</organism>
<evidence type="ECO:0000259" key="1">
    <source>
        <dbReference type="Pfam" id="PF05050"/>
    </source>
</evidence>
<name>A0A914DMI0_9BILA</name>
<sequence>MPYMSSNATCGKIEKYEDAIKYIRKKLIECVYSDIASHKEDKRFMRHLATCITKYVPVDLQEFHIFDRIQDRRVHERKWFLPYMSRNDDCKWLTVGIGGKVYGIEGQQQVNSDLSFCKLYGIEAINSSHGDYAKYGTVIPHAVGPEDGVHLLEIYDEGRINIRTEVMQIRAMHKLLDEYVGSRIIHFATFDIEGYEKKLIDGIMYQGNITKNNVIFCQIDWELHKDSMYEKLGLKADRVKTLISLIKNSPYLPILISPQSLYNQHQVILLYVEDSPCKTPFMLEEIFNRTTLC</sequence>
<evidence type="ECO:0000313" key="3">
    <source>
        <dbReference type="WBParaSite" id="ACRNAN_scaffold2915.g8283.t1"/>
    </source>
</evidence>
<keyword evidence="2" id="KW-1185">Reference proteome</keyword>
<dbReference type="InterPro" id="IPR006342">
    <property type="entry name" value="FkbM_mtfrase"/>
</dbReference>
<accession>A0A914DMI0</accession>
<dbReference type="WBParaSite" id="ACRNAN_scaffold2915.g8283.t1">
    <property type="protein sequence ID" value="ACRNAN_scaffold2915.g8283.t1"/>
    <property type="gene ID" value="ACRNAN_scaffold2915.g8283"/>
</dbReference>
<dbReference type="PANTHER" id="PTHR22989">
    <property type="entry name" value="UNCHARACTERIZED DUF13 C.ELEGANS"/>
    <property type="match status" value="1"/>
</dbReference>